<protein>
    <submittedName>
        <fullName evidence="1">Flagellar biosynthesis regulator FlaF</fullName>
    </submittedName>
</protein>
<dbReference type="EMBL" id="JBHTMU010000008">
    <property type="protein sequence ID" value="MFD1342028.1"/>
    <property type="molecule type" value="Genomic_DNA"/>
</dbReference>
<sequence>MSIAAYKKTIRESESPRQIERRVLSRITAEMDEIGAEYDTALPGRKQHILAHGLRATLGDNQSLWRALRYDLASDGNRLPVELRASLISLALWIDRQSTKVMGGEPGLAAILEVNKRVIAGLSGQAPRPDGI</sequence>
<keyword evidence="1" id="KW-0969">Cilium</keyword>
<reference evidence="2" key="1">
    <citation type="journal article" date="2019" name="Int. J. Syst. Evol. Microbiol.">
        <title>The Global Catalogue of Microorganisms (GCM) 10K type strain sequencing project: providing services to taxonomists for standard genome sequencing and annotation.</title>
        <authorList>
            <consortium name="The Broad Institute Genomics Platform"/>
            <consortium name="The Broad Institute Genome Sequencing Center for Infectious Disease"/>
            <person name="Wu L."/>
            <person name="Ma J."/>
        </authorList>
    </citation>
    <scope>NUCLEOTIDE SEQUENCE [LARGE SCALE GENOMIC DNA]</scope>
    <source>
        <strain evidence="2">CCUG 62953</strain>
    </source>
</reference>
<comment type="caution">
    <text evidence="1">The sequence shown here is derived from an EMBL/GenBank/DDBJ whole genome shotgun (WGS) entry which is preliminary data.</text>
</comment>
<dbReference type="Pfam" id="PF07309">
    <property type="entry name" value="FlaF"/>
    <property type="match status" value="1"/>
</dbReference>
<evidence type="ECO:0000313" key="2">
    <source>
        <dbReference type="Proteomes" id="UP001597135"/>
    </source>
</evidence>
<dbReference type="Proteomes" id="UP001597135">
    <property type="component" value="Unassembled WGS sequence"/>
</dbReference>
<gene>
    <name evidence="1" type="ORF">ACFQ4E_06330</name>
</gene>
<dbReference type="InterPro" id="IPR010845">
    <property type="entry name" value="FlaF"/>
</dbReference>
<name>A0ABW3ZG66_9RHOB</name>
<proteinExistence type="predicted"/>
<keyword evidence="1" id="KW-0282">Flagellum</keyword>
<keyword evidence="1" id="KW-0966">Cell projection</keyword>
<evidence type="ECO:0000313" key="1">
    <source>
        <dbReference type="EMBL" id="MFD1342028.1"/>
    </source>
</evidence>
<organism evidence="1 2">
    <name type="scientific">Litorisediminicola beolgyonensis</name>
    <dbReference type="NCBI Taxonomy" id="1173614"/>
    <lineage>
        <taxon>Bacteria</taxon>
        <taxon>Pseudomonadati</taxon>
        <taxon>Pseudomonadota</taxon>
        <taxon>Alphaproteobacteria</taxon>
        <taxon>Rhodobacterales</taxon>
        <taxon>Paracoccaceae</taxon>
        <taxon>Litorisediminicola</taxon>
    </lineage>
</organism>
<dbReference type="RefSeq" id="WP_386802094.1">
    <property type="nucleotide sequence ID" value="NZ_JBHTMU010000008.1"/>
</dbReference>
<accession>A0ABW3ZG66</accession>
<keyword evidence="2" id="KW-1185">Reference proteome</keyword>